<evidence type="ECO:0000256" key="1">
    <source>
        <dbReference type="ARBA" id="ARBA00007119"/>
    </source>
</evidence>
<comment type="similarity">
    <text evidence="1">Belongs to the indoleamine 2,3-dioxygenase family.</text>
</comment>
<dbReference type="GO" id="GO:0046872">
    <property type="term" value="F:metal ion binding"/>
    <property type="evidence" value="ECO:0007669"/>
    <property type="project" value="UniProtKB-KW"/>
</dbReference>
<proteinExistence type="inferred from homology"/>
<feature type="chain" id="PRO_5044778638" evidence="11">
    <location>
        <begin position="30"/>
        <end position="707"/>
    </location>
</feature>
<gene>
    <name evidence="14" type="ORF">GRJ2_002494700</name>
</gene>
<evidence type="ECO:0000256" key="6">
    <source>
        <dbReference type="ARBA" id="ARBA00023002"/>
    </source>
</evidence>
<dbReference type="SMART" id="SM00050">
    <property type="entry name" value="DISIN"/>
    <property type="match status" value="1"/>
</dbReference>
<keyword evidence="8" id="KW-0823">Tryptophan catabolism</keyword>
<dbReference type="Gene3D" id="4.10.70.10">
    <property type="entry name" value="Disintegrin domain"/>
    <property type="match status" value="1"/>
</dbReference>
<dbReference type="Pfam" id="PF01231">
    <property type="entry name" value="IDO"/>
    <property type="match status" value="1"/>
</dbReference>
<dbReference type="InterPro" id="IPR000898">
    <property type="entry name" value="Indolamine_dOase"/>
</dbReference>
<dbReference type="FunFam" id="1.20.58.480:FF:000003">
    <property type="entry name" value="Indoleamine 2,3-dioxygenase 1"/>
    <property type="match status" value="1"/>
</dbReference>
<keyword evidence="6" id="KW-0560">Oxidoreductase</keyword>
<keyword evidence="4" id="KW-0391">Immunity</keyword>
<feature type="signal peptide" evidence="11">
    <location>
        <begin position="1"/>
        <end position="29"/>
    </location>
</feature>
<evidence type="ECO:0000313" key="15">
    <source>
        <dbReference type="Proteomes" id="UP001623348"/>
    </source>
</evidence>
<keyword evidence="7 9" id="KW-0408">Iron</keyword>
<dbReference type="SUPFAM" id="SSF140959">
    <property type="entry name" value="Indolic compounds 2,3-dioxygenase-like"/>
    <property type="match status" value="1"/>
</dbReference>
<dbReference type="InterPro" id="IPR037217">
    <property type="entry name" value="Trp/Indoleamine_2_3_dOase-like"/>
</dbReference>
<feature type="binding site" description="proximal binding residue" evidence="9">
    <location>
        <position position="642"/>
    </location>
    <ligand>
        <name>heme b</name>
        <dbReference type="ChEBI" id="CHEBI:60344"/>
    </ligand>
    <ligandPart>
        <name>Fe</name>
        <dbReference type="ChEBI" id="CHEBI:18248"/>
    </ligandPart>
</feature>
<evidence type="ECO:0000256" key="10">
    <source>
        <dbReference type="SAM" id="Phobius"/>
    </source>
</evidence>
<evidence type="ECO:0000256" key="2">
    <source>
        <dbReference type="ARBA" id="ARBA00022617"/>
    </source>
</evidence>
<keyword evidence="10" id="KW-0812">Transmembrane</keyword>
<dbReference type="Pfam" id="PF08516">
    <property type="entry name" value="ADAM_CR"/>
    <property type="match status" value="1"/>
</dbReference>
<dbReference type="GO" id="GO:0002376">
    <property type="term" value="P:immune system process"/>
    <property type="evidence" value="ECO:0007669"/>
    <property type="project" value="UniProtKB-KW"/>
</dbReference>
<reference evidence="14 15" key="1">
    <citation type="submission" date="2024-06" db="EMBL/GenBank/DDBJ databases">
        <title>The draft genome of Grus japonensis, version 3.</title>
        <authorList>
            <person name="Nabeshima K."/>
            <person name="Suzuki S."/>
            <person name="Onuma M."/>
        </authorList>
    </citation>
    <scope>NUCLEOTIDE SEQUENCE [LARGE SCALE GENOMIC DNA]</scope>
    <source>
        <strain evidence="14 15">451A</strain>
    </source>
</reference>
<name>A0ABC9XRE5_GRUJA</name>
<feature type="domain" description="ADAM cysteine-rich" evidence="13">
    <location>
        <begin position="108"/>
        <end position="245"/>
    </location>
</feature>
<dbReference type="InterPro" id="IPR006586">
    <property type="entry name" value="ADAM_Cys-rich"/>
</dbReference>
<feature type="domain" description="Disintegrin" evidence="12">
    <location>
        <begin position="53"/>
        <end position="107"/>
    </location>
</feature>
<evidence type="ECO:0000259" key="12">
    <source>
        <dbReference type="SMART" id="SM00050"/>
    </source>
</evidence>
<evidence type="ECO:0000256" key="7">
    <source>
        <dbReference type="ARBA" id="ARBA00023004"/>
    </source>
</evidence>
<evidence type="ECO:0000259" key="13">
    <source>
        <dbReference type="SMART" id="SM00608"/>
    </source>
</evidence>
<dbReference type="EMBL" id="BAAFJT010000026">
    <property type="protein sequence ID" value="GAB0200293.1"/>
    <property type="molecule type" value="Genomic_DNA"/>
</dbReference>
<keyword evidence="15" id="KW-1185">Reference proteome</keyword>
<keyword evidence="2 9" id="KW-0349">Heme</keyword>
<evidence type="ECO:0000256" key="4">
    <source>
        <dbReference type="ARBA" id="ARBA00022859"/>
    </source>
</evidence>
<comment type="caution">
    <text evidence="14">The sequence shown here is derived from an EMBL/GenBank/DDBJ whole genome shotgun (WGS) entry which is preliminary data.</text>
</comment>
<dbReference type="AlphaFoldDB" id="A0ABC9XRE5"/>
<evidence type="ECO:0000256" key="3">
    <source>
        <dbReference type="ARBA" id="ARBA00022723"/>
    </source>
</evidence>
<dbReference type="Gene3D" id="1.20.58.480">
    <property type="match status" value="1"/>
</dbReference>
<sequence>MRGAMLGVLALGVLAALAALGWWPAGGGGALGGRPVVPVLVAADGAPQYDYMGADKDAVTAKIVQLFSYVNSFVKRGTLCRSSSEDECQLKEYCNGTSGECAPDLWVMDGHPCSRNTAFCYRGVCQTADKQCQKVFGQGAKNGPLACYEEINSQRDRMGHCGTNRHGYQHCAWKDLQCGKLVCEYPSSKPFTKEKAAVIYAQVQNTLCVTLDYMKPLTERDPMLVNDGTVCDDHKICLNQQCVSAAVLNYTCEVDDRSEGLQKLWLILTFCLFLPVAIGLVLMALRRSCLATEKLDEDVDEETHHFIEVVLAVATVFDIVDFWDFLFTQCPVMEAGDGTEETPLPLLLTRFQLSEEYGFLLPNPLMPQLSARHLRGHEELHLAHLVLSFITMGYLWQEGEEGTVKVLPRNLAVPFWEVSQALGLPPILSHADFVLANWRRKNPNGNLDTIISLPGGDSLRGFILVTLLVEKAAVPGIKAIVQAIRAILQLDEETLHKALQELAEAIGDMSKALKRMHDYVDPAVFYTVIRIFLSGWKDNPAMPDGLIYEGVSDEPMAYSGGSAAQSTVLHAFDELLGIRHSEESTAFLHRMRNYMPSPHRAFVEEIHRAPSLKQHVLSSGDARLRTAFNQCVSALADFRSYHITIVTKYITIAAAKAKAGRAELGDRVDLSMGKPPSALEAKGTGGSHIFSFLKSIRDTTREGMISA</sequence>
<dbReference type="GO" id="GO:0016702">
    <property type="term" value="F:oxidoreductase activity, acting on single donors with incorporation of molecular oxygen, incorporation of two atoms of oxygen"/>
    <property type="evidence" value="ECO:0007669"/>
    <property type="project" value="UniProtKB-ARBA"/>
</dbReference>
<organism evidence="14 15">
    <name type="scientific">Grus japonensis</name>
    <name type="common">Japanese crane</name>
    <name type="synonym">Red-crowned crane</name>
    <dbReference type="NCBI Taxonomy" id="30415"/>
    <lineage>
        <taxon>Eukaryota</taxon>
        <taxon>Metazoa</taxon>
        <taxon>Chordata</taxon>
        <taxon>Craniata</taxon>
        <taxon>Vertebrata</taxon>
        <taxon>Euteleostomi</taxon>
        <taxon>Archelosauria</taxon>
        <taxon>Archosauria</taxon>
        <taxon>Dinosauria</taxon>
        <taxon>Saurischia</taxon>
        <taxon>Theropoda</taxon>
        <taxon>Coelurosauria</taxon>
        <taxon>Aves</taxon>
        <taxon>Neognathae</taxon>
        <taxon>Neoaves</taxon>
        <taxon>Gruiformes</taxon>
        <taxon>Gruidae</taxon>
        <taxon>Grus</taxon>
    </lineage>
</organism>
<keyword evidence="10" id="KW-1133">Transmembrane helix</keyword>
<evidence type="ECO:0000256" key="11">
    <source>
        <dbReference type="SAM" id="SignalP"/>
    </source>
</evidence>
<dbReference type="SMART" id="SM00608">
    <property type="entry name" value="ACR"/>
    <property type="match status" value="1"/>
</dbReference>
<accession>A0ABC9XRE5</accession>
<dbReference type="PANTHER" id="PTHR28657">
    <property type="entry name" value="INDOLEAMINE 2,3-DIOXYGENASE"/>
    <property type="match status" value="1"/>
</dbReference>
<keyword evidence="5" id="KW-0223">Dioxygenase</keyword>
<dbReference type="GO" id="GO:0006569">
    <property type="term" value="P:L-tryptophan catabolic process"/>
    <property type="evidence" value="ECO:0007669"/>
    <property type="project" value="UniProtKB-KW"/>
</dbReference>
<protein>
    <submittedName>
        <fullName evidence="14">Indoleamine 2,3-dioxygenase 2-like</fullName>
    </submittedName>
</protein>
<evidence type="ECO:0000256" key="8">
    <source>
        <dbReference type="ARBA" id="ARBA00023079"/>
    </source>
</evidence>
<dbReference type="SUPFAM" id="SSF57552">
    <property type="entry name" value="Blood coagulation inhibitor (disintegrin)"/>
    <property type="match status" value="1"/>
</dbReference>
<dbReference type="PANTHER" id="PTHR28657:SF4">
    <property type="entry name" value="INDOLEAMINE 2,3-DIOXYGENASE 2"/>
    <property type="match status" value="1"/>
</dbReference>
<evidence type="ECO:0000256" key="5">
    <source>
        <dbReference type="ARBA" id="ARBA00022964"/>
    </source>
</evidence>
<evidence type="ECO:0000256" key="9">
    <source>
        <dbReference type="PIRSR" id="PIRSR600898-1"/>
    </source>
</evidence>
<keyword evidence="3 9" id="KW-0479">Metal-binding</keyword>
<dbReference type="InterPro" id="IPR036436">
    <property type="entry name" value="Disintegrin_dom_sf"/>
</dbReference>
<evidence type="ECO:0000313" key="14">
    <source>
        <dbReference type="EMBL" id="GAB0200293.1"/>
    </source>
</evidence>
<dbReference type="Proteomes" id="UP001623348">
    <property type="component" value="Unassembled WGS sequence"/>
</dbReference>
<keyword evidence="11" id="KW-0732">Signal</keyword>
<keyword evidence="10" id="KW-0472">Membrane</keyword>
<dbReference type="InterPro" id="IPR001762">
    <property type="entry name" value="Disintegrin_dom"/>
</dbReference>
<feature type="transmembrane region" description="Helical" evidence="10">
    <location>
        <begin position="264"/>
        <end position="285"/>
    </location>
</feature>